<evidence type="ECO:0000313" key="2">
    <source>
        <dbReference type="Proteomes" id="UP000615234"/>
    </source>
</evidence>
<dbReference type="AlphaFoldDB" id="A0A8I0DUX9"/>
<dbReference type="RefSeq" id="WP_186847899.1">
    <property type="nucleotide sequence ID" value="NZ_JACOOX010000006.1"/>
</dbReference>
<sequence>MDLKNKTTFNKLYQAACDLVDRLRRGEWTNSDRSIEECEAAIKSLAAFIDDGKADCTDKREEAREKTLKGTWFQSVDFRRIIVHMQLEEAINNRDMQLELDILGHVLAYLPNGTYFKMGDLPQVIESIGYLYGASKKSGKSYATKMSEETAVLIESTRNLINAGFLFQIVNGEPEFEQDSEQCLVAELERRIKELGGMYVIRQLFDREIRARYHEKLGRYLIYRNKISMGEKRHIKVRIPYQYLLQLSLKFLKTESIFTNAYKERRYQELIRMAQDYLEVLQLQGYMTWEDVFVDLEDFPYRLAKNLCFEKLCIPRQYHPEFVRLLLQKMLEPFYGTGRDKMRVYSFHNYLEFAIYVMDAAKGPRIFKRQELSERLGISTYKLEQILLDTALDADMVNQDFVYYLDETNSWRKPLVRLDADTYFCLDGRMAGYGFYEVMFQILFAKYGTKFSRKQGEYLEQLVYQMFREKRFPYITGQYYKDGDLAERDCDMILEGKERVMFVEIKKCPLPGSYEKADDVSVLSVLGDGMLYAQEQILWHRIRLKEKGLIALYDKLGNHIQDYIPGRKPVMAMSICMPEYDFLTDRMMTENFLESVLRVTYHAKDQTKEKNLDRLNKRIENIQLVAARLFDGMKYTTRDVFYNSLFRSLQQVWTMLRVCDTLDVFLDMCATQLVMITGAGDVYVDIWNALQLKG</sequence>
<comment type="caution">
    <text evidence="1">The sequence shown here is derived from an EMBL/GenBank/DDBJ whole genome shotgun (WGS) entry which is preliminary data.</text>
</comment>
<keyword evidence="2" id="KW-1185">Reference proteome</keyword>
<accession>A0A8I0DUX9</accession>
<evidence type="ECO:0000313" key="1">
    <source>
        <dbReference type="EMBL" id="MBC5663550.1"/>
    </source>
</evidence>
<dbReference type="Proteomes" id="UP000615234">
    <property type="component" value="Unassembled WGS sequence"/>
</dbReference>
<proteinExistence type="predicted"/>
<name>A0A8I0DUX9_9FIRM</name>
<reference evidence="1 2" key="1">
    <citation type="submission" date="2020-08" db="EMBL/GenBank/DDBJ databases">
        <title>Genome public.</title>
        <authorList>
            <person name="Liu C."/>
            <person name="Sun Q."/>
        </authorList>
    </citation>
    <scope>NUCLEOTIDE SEQUENCE [LARGE SCALE GENOMIC DNA]</scope>
    <source>
        <strain evidence="1 2">NSJ-10</strain>
    </source>
</reference>
<gene>
    <name evidence="1" type="ORF">H8S09_11830</name>
</gene>
<dbReference type="EMBL" id="JACOOX010000006">
    <property type="protein sequence ID" value="MBC5663550.1"/>
    <property type="molecule type" value="Genomic_DNA"/>
</dbReference>
<protein>
    <submittedName>
        <fullName evidence="1">Uncharacterized protein</fullName>
    </submittedName>
</protein>
<organism evidence="1 2">
    <name type="scientific">Coprococcus hominis</name>
    <name type="common">ex Liu et al. 2022</name>
    <dbReference type="NCBI Taxonomy" id="2763039"/>
    <lineage>
        <taxon>Bacteria</taxon>
        <taxon>Bacillati</taxon>
        <taxon>Bacillota</taxon>
        <taxon>Clostridia</taxon>
        <taxon>Lachnospirales</taxon>
        <taxon>Lachnospiraceae</taxon>
        <taxon>Coprococcus</taxon>
    </lineage>
</organism>